<keyword evidence="2" id="KW-1185">Reference proteome</keyword>
<protein>
    <recommendedName>
        <fullName evidence="3">BON domain-containing protein</fullName>
    </recommendedName>
</protein>
<sequence length="81" mass="8233">MAGSLPKPRPTAASAGPVAGTLGVSLRPAWVNGRPGAVEVDAEGRVIGVIELDSVDGMVNAIHSVANPDKLAHIRVNSDRA</sequence>
<organism evidence="1 2">
    <name type="scientific">Nonomuraea indica</name>
    <dbReference type="NCBI Taxonomy" id="1581193"/>
    <lineage>
        <taxon>Bacteria</taxon>
        <taxon>Bacillati</taxon>
        <taxon>Actinomycetota</taxon>
        <taxon>Actinomycetes</taxon>
        <taxon>Streptosporangiales</taxon>
        <taxon>Streptosporangiaceae</taxon>
        <taxon>Nonomuraea</taxon>
    </lineage>
</organism>
<evidence type="ECO:0008006" key="3">
    <source>
        <dbReference type="Google" id="ProtNLM"/>
    </source>
</evidence>
<dbReference type="EMBL" id="JBITMB010000005">
    <property type="protein sequence ID" value="MFI7443166.1"/>
    <property type="molecule type" value="Genomic_DNA"/>
</dbReference>
<dbReference type="RefSeq" id="WP_397023251.1">
    <property type="nucleotide sequence ID" value="NZ_JBITMB010000005.1"/>
</dbReference>
<accession>A0ABW8A8S6</accession>
<dbReference type="Proteomes" id="UP001612928">
    <property type="component" value="Unassembled WGS sequence"/>
</dbReference>
<comment type="caution">
    <text evidence="1">The sequence shown here is derived from an EMBL/GenBank/DDBJ whole genome shotgun (WGS) entry which is preliminary data.</text>
</comment>
<name>A0ABW8A8S6_9ACTN</name>
<proteinExistence type="predicted"/>
<evidence type="ECO:0000313" key="1">
    <source>
        <dbReference type="EMBL" id="MFI7443166.1"/>
    </source>
</evidence>
<reference evidence="1 2" key="1">
    <citation type="submission" date="2024-10" db="EMBL/GenBank/DDBJ databases">
        <title>The Natural Products Discovery Center: Release of the First 8490 Sequenced Strains for Exploring Actinobacteria Biosynthetic Diversity.</title>
        <authorList>
            <person name="Kalkreuter E."/>
            <person name="Kautsar S.A."/>
            <person name="Yang D."/>
            <person name="Bader C.D."/>
            <person name="Teijaro C.N."/>
            <person name="Fluegel L."/>
            <person name="Davis C.M."/>
            <person name="Simpson J.R."/>
            <person name="Lauterbach L."/>
            <person name="Steele A.D."/>
            <person name="Gui C."/>
            <person name="Meng S."/>
            <person name="Li G."/>
            <person name="Viehrig K."/>
            <person name="Ye F."/>
            <person name="Su P."/>
            <person name="Kiefer A.F."/>
            <person name="Nichols A."/>
            <person name="Cepeda A.J."/>
            <person name="Yan W."/>
            <person name="Fan B."/>
            <person name="Jiang Y."/>
            <person name="Adhikari A."/>
            <person name="Zheng C.-J."/>
            <person name="Schuster L."/>
            <person name="Cowan T.M."/>
            <person name="Smanski M.J."/>
            <person name="Chevrette M.G."/>
            <person name="De Carvalho L.P.S."/>
            <person name="Shen B."/>
        </authorList>
    </citation>
    <scope>NUCLEOTIDE SEQUENCE [LARGE SCALE GENOMIC DNA]</scope>
    <source>
        <strain evidence="1 2">NPDC049503</strain>
    </source>
</reference>
<gene>
    <name evidence="1" type="ORF">ACIBP5_24615</name>
</gene>
<evidence type="ECO:0000313" key="2">
    <source>
        <dbReference type="Proteomes" id="UP001612928"/>
    </source>
</evidence>